<name>W5WU98_9PSEU</name>
<protein>
    <recommendedName>
        <fullName evidence="3">DUF5667 domain-containing protein</fullName>
    </recommendedName>
</protein>
<dbReference type="PATRIC" id="fig|1449976.3.peg.8394"/>
<feature type="compositionally biased region" description="Pro residues" evidence="1">
    <location>
        <begin position="279"/>
        <end position="296"/>
    </location>
</feature>
<keyword evidence="5" id="KW-1185">Reference proteome</keyword>
<evidence type="ECO:0000256" key="2">
    <source>
        <dbReference type="SAM" id="Phobius"/>
    </source>
</evidence>
<gene>
    <name evidence="4" type="ORF">KALB_8358</name>
</gene>
<feature type="transmembrane region" description="Helical" evidence="2">
    <location>
        <begin position="86"/>
        <end position="107"/>
    </location>
</feature>
<dbReference type="EMBL" id="CP007155">
    <property type="protein sequence ID" value="AHI01715.1"/>
    <property type="molecule type" value="Genomic_DNA"/>
</dbReference>
<dbReference type="Pfam" id="PF18915">
    <property type="entry name" value="DUF5667"/>
    <property type="match status" value="1"/>
</dbReference>
<dbReference type="RefSeq" id="WP_030108265.1">
    <property type="nucleotide sequence ID" value="NZ_CP007155.1"/>
</dbReference>
<dbReference type="eggNOG" id="COG3170">
    <property type="taxonomic scope" value="Bacteria"/>
</dbReference>
<feature type="region of interest" description="Disordered" evidence="1">
    <location>
        <begin position="258"/>
        <end position="347"/>
    </location>
</feature>
<dbReference type="InterPro" id="IPR043725">
    <property type="entry name" value="DUF5667"/>
</dbReference>
<dbReference type="STRING" id="1449976.KALB_8358"/>
<dbReference type="HOGENOM" id="CLU_057276_0_0_11"/>
<organism evidence="4 5">
    <name type="scientific">Kutzneria albida DSM 43870</name>
    <dbReference type="NCBI Taxonomy" id="1449976"/>
    <lineage>
        <taxon>Bacteria</taxon>
        <taxon>Bacillati</taxon>
        <taxon>Actinomycetota</taxon>
        <taxon>Actinomycetes</taxon>
        <taxon>Pseudonocardiales</taxon>
        <taxon>Pseudonocardiaceae</taxon>
        <taxon>Kutzneria</taxon>
    </lineage>
</organism>
<dbReference type="Proteomes" id="UP000019225">
    <property type="component" value="Chromosome"/>
</dbReference>
<evidence type="ECO:0000313" key="4">
    <source>
        <dbReference type="EMBL" id="AHI01715.1"/>
    </source>
</evidence>
<evidence type="ECO:0000259" key="3">
    <source>
        <dbReference type="Pfam" id="PF18915"/>
    </source>
</evidence>
<dbReference type="AlphaFoldDB" id="W5WU98"/>
<proteinExistence type="predicted"/>
<sequence length="374" mass="37774">MQDERFARAVEEIPGDGPVPADPGLAVVAMLRQAATALDPTPQARSRMRAKLLVELGVEDTEPDPTPAVTPLAPQRVRRLGASGRLVVALAAALCLVLSLGAMSLLMSRDALPGDALYAVKRTAESASFGLTFGEGSKGRKHLEFASARLDELTALVDKYPTPAGPPSGPALTALTDLDTDAAAGSRLLTTEATNGDGSTLTVLRDWARTESARLTALRPRLPDPAGQRAASSTSVLTSIAERSEALSARLGCYAITSGTSDEIGPLPASGACAKPGTTAPPPVTPVPGSPAPTAPHDPVRSSAAKPVPGSTPGTVLPSLALPTPTSQGGPLTPPFPPVPGGGDTPSVLTVPLPLPLGSLPPLLPGLPGLVLGG</sequence>
<dbReference type="KEGG" id="kal:KALB_8358"/>
<keyword evidence="2" id="KW-0472">Membrane</keyword>
<evidence type="ECO:0000256" key="1">
    <source>
        <dbReference type="SAM" id="MobiDB-lite"/>
    </source>
</evidence>
<keyword evidence="2" id="KW-1133">Transmembrane helix</keyword>
<accession>W5WU98</accession>
<evidence type="ECO:0000313" key="5">
    <source>
        <dbReference type="Proteomes" id="UP000019225"/>
    </source>
</evidence>
<keyword evidence="2" id="KW-0812">Transmembrane</keyword>
<feature type="domain" description="DUF5667" evidence="3">
    <location>
        <begin position="111"/>
        <end position="161"/>
    </location>
</feature>
<reference evidence="4 5" key="1">
    <citation type="journal article" date="2014" name="BMC Genomics">
        <title>Complete genome sequence of producer of the glycopeptide antibiotic Aculeximycin Kutzneria albida DSM 43870T, a representative of minor genus of Pseudonocardiaceae.</title>
        <authorList>
            <person name="Rebets Y."/>
            <person name="Tokovenko B."/>
            <person name="Lushchyk I."/>
            <person name="Ruckert C."/>
            <person name="Zaburannyi N."/>
            <person name="Bechthold A."/>
            <person name="Kalinowski J."/>
            <person name="Luzhetskyy A."/>
        </authorList>
    </citation>
    <scope>NUCLEOTIDE SEQUENCE [LARGE SCALE GENOMIC DNA]</scope>
    <source>
        <strain evidence="4">DSM 43870</strain>
    </source>
</reference>